<feature type="domain" description="GIY-YIG" evidence="2">
    <location>
        <begin position="43"/>
        <end position="124"/>
    </location>
</feature>
<evidence type="ECO:0000313" key="4">
    <source>
        <dbReference type="Proteomes" id="UP000825729"/>
    </source>
</evidence>
<dbReference type="PROSITE" id="PS50164">
    <property type="entry name" value="GIY_YIG"/>
    <property type="match status" value="1"/>
</dbReference>
<proteinExistence type="predicted"/>
<accession>A0AAV7FA91</accession>
<dbReference type="Gene3D" id="3.40.1440.10">
    <property type="entry name" value="GIY-YIG endonuclease"/>
    <property type="match status" value="1"/>
</dbReference>
<protein>
    <recommendedName>
        <fullName evidence="2">GIY-YIG domain-containing protein</fullName>
    </recommendedName>
</protein>
<evidence type="ECO:0000313" key="3">
    <source>
        <dbReference type="EMBL" id="KAG9458100.1"/>
    </source>
</evidence>
<feature type="compositionally biased region" description="Polar residues" evidence="1">
    <location>
        <begin position="11"/>
        <end position="23"/>
    </location>
</feature>
<feature type="region of interest" description="Disordered" evidence="1">
    <location>
        <begin position="1"/>
        <end position="37"/>
    </location>
</feature>
<gene>
    <name evidence="3" type="ORF">H6P81_002608</name>
</gene>
<dbReference type="SUPFAM" id="SSF82771">
    <property type="entry name" value="GIY-YIG endonuclease"/>
    <property type="match status" value="1"/>
</dbReference>
<name>A0AAV7FA91_ARIFI</name>
<dbReference type="PANTHER" id="PTHR20208:SF13">
    <property type="entry name" value="STRUCTURE-SPECIFIC ENDONUCLEASE SUBUNIT SLX1"/>
    <property type="match status" value="1"/>
</dbReference>
<dbReference type="EMBL" id="JAINDJ010000002">
    <property type="protein sequence ID" value="KAG9458100.1"/>
    <property type="molecule type" value="Genomic_DNA"/>
</dbReference>
<dbReference type="InterPro" id="IPR000305">
    <property type="entry name" value="GIY-YIG_endonuc"/>
</dbReference>
<dbReference type="InterPro" id="IPR035901">
    <property type="entry name" value="GIY-YIG_endonuc_sf"/>
</dbReference>
<dbReference type="Pfam" id="PF01541">
    <property type="entry name" value="GIY-YIG"/>
    <property type="match status" value="1"/>
</dbReference>
<comment type="caution">
    <text evidence="3">The sequence shown here is derived from an EMBL/GenBank/DDBJ whole genome shotgun (WGS) entry which is preliminary data.</text>
</comment>
<dbReference type="InterPro" id="IPR050381">
    <property type="entry name" value="SLX1_endonuclease"/>
</dbReference>
<dbReference type="AlphaFoldDB" id="A0AAV7FA91"/>
<dbReference type="Proteomes" id="UP000825729">
    <property type="component" value="Unassembled WGS sequence"/>
</dbReference>
<dbReference type="PANTHER" id="PTHR20208">
    <property type="entry name" value="STRUCTURE-SPECIFIC ENDONUCLEASE SUBUNIT SLX1"/>
    <property type="match status" value="1"/>
</dbReference>
<reference evidence="3 4" key="1">
    <citation type="submission" date="2021-07" db="EMBL/GenBank/DDBJ databases">
        <title>The Aristolochia fimbriata genome: insights into angiosperm evolution, floral development and chemical biosynthesis.</title>
        <authorList>
            <person name="Jiao Y."/>
        </authorList>
    </citation>
    <scope>NUCLEOTIDE SEQUENCE [LARGE SCALE GENOMIC DNA]</scope>
    <source>
        <strain evidence="3">IBCAS-2021</strain>
        <tissue evidence="3">Leaf</tissue>
    </source>
</reference>
<evidence type="ECO:0000259" key="2">
    <source>
        <dbReference type="PROSITE" id="PS50164"/>
    </source>
</evidence>
<keyword evidence="4" id="KW-1185">Reference proteome</keyword>
<evidence type="ECO:0000256" key="1">
    <source>
        <dbReference type="SAM" id="MobiDB-lite"/>
    </source>
</evidence>
<sequence>MKKGVRPSLRSLRTSILRPSSKNRQTKRSSRGSKATAETKADRSWYAYLIVSTQLPKTYVGVTTNFSRRLKQHNGELKGGAKASLAGRPWACACIIEGFRDRSKACEFEWKWKNFSRKLPRRNVTGSVERQEHHRALSLLQHREAALKKVEHSFDCSHLQIHWQHNLE</sequence>
<organism evidence="3 4">
    <name type="scientific">Aristolochia fimbriata</name>
    <name type="common">White veined hardy Dutchman's pipe vine</name>
    <dbReference type="NCBI Taxonomy" id="158543"/>
    <lineage>
        <taxon>Eukaryota</taxon>
        <taxon>Viridiplantae</taxon>
        <taxon>Streptophyta</taxon>
        <taxon>Embryophyta</taxon>
        <taxon>Tracheophyta</taxon>
        <taxon>Spermatophyta</taxon>
        <taxon>Magnoliopsida</taxon>
        <taxon>Magnoliidae</taxon>
        <taxon>Piperales</taxon>
        <taxon>Aristolochiaceae</taxon>
        <taxon>Aristolochia</taxon>
    </lineage>
</organism>